<dbReference type="STRING" id="1156395.DBT_0260"/>
<proteinExistence type="predicted"/>
<dbReference type="NCBIfam" id="TIGR00254">
    <property type="entry name" value="GGDEF"/>
    <property type="match status" value="1"/>
</dbReference>
<dbReference type="PROSITE" id="PS50887">
    <property type="entry name" value="GGDEF"/>
    <property type="match status" value="1"/>
</dbReference>
<evidence type="ECO:0000313" key="4">
    <source>
        <dbReference type="Proteomes" id="UP000093080"/>
    </source>
</evidence>
<dbReference type="InterPro" id="IPR043128">
    <property type="entry name" value="Rev_trsase/Diguanyl_cyclase"/>
</dbReference>
<dbReference type="RefSeq" id="WP_244155270.1">
    <property type="nucleotide sequence ID" value="NZ_MAGO01000001.1"/>
</dbReference>
<dbReference type="EMBL" id="MAGO01000001">
    <property type="protein sequence ID" value="OCC16443.1"/>
    <property type="molecule type" value="Genomic_DNA"/>
</dbReference>
<dbReference type="GO" id="GO:0052621">
    <property type="term" value="F:diguanylate cyclase activity"/>
    <property type="evidence" value="ECO:0007669"/>
    <property type="project" value="UniProtKB-EC"/>
</dbReference>
<dbReference type="EC" id="2.7.7.65" evidence="1"/>
<dbReference type="CDD" id="cd01949">
    <property type="entry name" value="GGDEF"/>
    <property type="match status" value="1"/>
</dbReference>
<evidence type="ECO:0000259" key="2">
    <source>
        <dbReference type="PROSITE" id="PS50887"/>
    </source>
</evidence>
<evidence type="ECO:0000256" key="1">
    <source>
        <dbReference type="ARBA" id="ARBA00012528"/>
    </source>
</evidence>
<dbReference type="SUPFAM" id="SSF55073">
    <property type="entry name" value="Nucleotide cyclase"/>
    <property type="match status" value="1"/>
</dbReference>
<dbReference type="InterPro" id="IPR029787">
    <property type="entry name" value="Nucleotide_cyclase"/>
</dbReference>
<dbReference type="AlphaFoldDB" id="A0A1B9F986"/>
<dbReference type="Pfam" id="PF00990">
    <property type="entry name" value="GGDEF"/>
    <property type="match status" value="1"/>
</dbReference>
<dbReference type="PANTHER" id="PTHR45138:SF25">
    <property type="entry name" value="GGDEF DOMAIN PROTEIN"/>
    <property type="match status" value="1"/>
</dbReference>
<organism evidence="3 4">
    <name type="scientific">Dissulfuribacter thermophilus</name>
    <dbReference type="NCBI Taxonomy" id="1156395"/>
    <lineage>
        <taxon>Bacteria</taxon>
        <taxon>Pseudomonadati</taxon>
        <taxon>Thermodesulfobacteriota</taxon>
        <taxon>Dissulfuribacteria</taxon>
        <taxon>Dissulfuribacterales</taxon>
        <taxon>Dissulfuribacteraceae</taxon>
        <taxon>Dissulfuribacter</taxon>
    </lineage>
</organism>
<keyword evidence="4" id="KW-1185">Reference proteome</keyword>
<dbReference type="PANTHER" id="PTHR45138">
    <property type="entry name" value="REGULATORY COMPONENTS OF SENSORY TRANSDUCTION SYSTEM"/>
    <property type="match status" value="1"/>
</dbReference>
<dbReference type="GO" id="GO:0005886">
    <property type="term" value="C:plasma membrane"/>
    <property type="evidence" value="ECO:0007669"/>
    <property type="project" value="TreeGrafter"/>
</dbReference>
<dbReference type="GO" id="GO:1902201">
    <property type="term" value="P:negative regulation of bacterial-type flagellum-dependent cell motility"/>
    <property type="evidence" value="ECO:0007669"/>
    <property type="project" value="TreeGrafter"/>
</dbReference>
<dbReference type="GO" id="GO:0043709">
    <property type="term" value="P:cell adhesion involved in single-species biofilm formation"/>
    <property type="evidence" value="ECO:0007669"/>
    <property type="project" value="TreeGrafter"/>
</dbReference>
<gene>
    <name evidence="3" type="ORF">DBT_0260</name>
</gene>
<comment type="caution">
    <text evidence="3">The sequence shown here is derived from an EMBL/GenBank/DDBJ whole genome shotgun (WGS) entry which is preliminary data.</text>
</comment>
<dbReference type="PATRIC" id="fig|1156395.6.peg.263"/>
<feature type="domain" description="GGDEF" evidence="2">
    <location>
        <begin position="5"/>
        <end position="159"/>
    </location>
</feature>
<dbReference type="InterPro" id="IPR050469">
    <property type="entry name" value="Diguanylate_Cyclase"/>
</dbReference>
<dbReference type="Gene3D" id="3.30.70.270">
    <property type="match status" value="1"/>
</dbReference>
<dbReference type="Proteomes" id="UP000093080">
    <property type="component" value="Unassembled WGS sequence"/>
</dbReference>
<protein>
    <recommendedName>
        <fullName evidence="1">diguanylate cyclase</fullName>
        <ecNumber evidence="1">2.7.7.65</ecNumber>
    </recommendedName>
</protein>
<reference evidence="3 4" key="1">
    <citation type="submission" date="2016-06" db="EMBL/GenBank/DDBJ databases">
        <title>Respiratory ammonification of nitrate coupled to the oxidation of elemental sulfur in deep-sea autotrophic thermophilic bacteria.</title>
        <authorList>
            <person name="Slobodkina G.B."/>
            <person name="Mardanov A.V."/>
            <person name="Ravin N.V."/>
            <person name="Frolova A.A."/>
            <person name="Viryasiv M.B."/>
            <person name="Chernyh N.A."/>
            <person name="Bonch-Osmolovskaya E.A."/>
            <person name="Slobodkin A.I."/>
        </authorList>
    </citation>
    <scope>NUCLEOTIDE SEQUENCE [LARGE SCALE GENOMIC DNA]</scope>
    <source>
        <strain evidence="3 4">S69</strain>
    </source>
</reference>
<accession>A0A1B9F986</accession>
<name>A0A1B9F986_9BACT</name>
<sequence length="161" mass="18192">MDSGTERAIAYVDIDNFKPLNDKYGFSRGDEVIRMVARILVNVVSEEARSEGFVGHVGGDDFVFSVPIDKAEVVCQRIISSFDSLIVLFLDEDDLKRGYFESMDRLGRPQRFPLTSLSIAVVLCRRGRYSHYGQVSMTAAQLKKKVKSIEGSAYLIDRREE</sequence>
<evidence type="ECO:0000313" key="3">
    <source>
        <dbReference type="EMBL" id="OCC16443.1"/>
    </source>
</evidence>
<dbReference type="InterPro" id="IPR000160">
    <property type="entry name" value="GGDEF_dom"/>
</dbReference>